<evidence type="ECO:0000313" key="1">
    <source>
        <dbReference type="EMBL" id="KYD22647.1"/>
    </source>
</evidence>
<accession>A0A150MDM1</accession>
<protein>
    <submittedName>
        <fullName evidence="1">Uncharacterized protein</fullName>
    </submittedName>
</protein>
<dbReference type="EMBL" id="LQYT01000009">
    <property type="protein sequence ID" value="KYD22647.1"/>
    <property type="molecule type" value="Genomic_DNA"/>
</dbReference>
<comment type="caution">
    <text evidence="1">The sequence shown here is derived from an EMBL/GenBank/DDBJ whole genome shotgun (WGS) entry which is preliminary data.</text>
</comment>
<dbReference type="STRING" id="301148.B4135_1130"/>
<dbReference type="Proteomes" id="UP000075683">
    <property type="component" value="Unassembled WGS sequence"/>
</dbReference>
<reference evidence="1 2" key="1">
    <citation type="submission" date="2016-01" db="EMBL/GenBank/DDBJ databases">
        <title>Draft Genome Sequences of Seven Thermophilic Sporeformers Isolated from Foods.</title>
        <authorList>
            <person name="Berendsen E.M."/>
            <person name="Wells-Bennik M.H."/>
            <person name="Krawcyk A.O."/>
            <person name="De Jong A."/>
            <person name="Holsappel S."/>
            <person name="Eijlander R.T."/>
            <person name="Kuipers O.P."/>
        </authorList>
    </citation>
    <scope>NUCLEOTIDE SEQUENCE [LARGE SCALE GENOMIC DNA]</scope>
    <source>
        <strain evidence="1 2">B4135</strain>
    </source>
</reference>
<organism evidence="1 2">
    <name type="scientific">Caldibacillus debilis</name>
    <dbReference type="NCBI Taxonomy" id="301148"/>
    <lineage>
        <taxon>Bacteria</taxon>
        <taxon>Bacillati</taxon>
        <taxon>Bacillota</taxon>
        <taxon>Bacilli</taxon>
        <taxon>Bacillales</taxon>
        <taxon>Bacillaceae</taxon>
        <taxon>Caldibacillus</taxon>
    </lineage>
</organism>
<gene>
    <name evidence="1" type="ORF">B4135_1130</name>
</gene>
<dbReference type="AlphaFoldDB" id="A0A150MDM1"/>
<name>A0A150MDM1_9BACI</name>
<sequence>MQGILREIFQKYPSFTGRMAGLLKDPPDSIGPFGPTHFY</sequence>
<proteinExistence type="predicted"/>
<evidence type="ECO:0000313" key="2">
    <source>
        <dbReference type="Proteomes" id="UP000075683"/>
    </source>
</evidence>